<evidence type="ECO:0000313" key="6">
    <source>
        <dbReference type="EMBL" id="EMS81090.1"/>
    </source>
</evidence>
<dbReference type="PANTHER" id="PTHR10916:SF0">
    <property type="entry name" value="LARGE RIBOSOMAL SUBUNIT PROTEIN UL29C"/>
    <property type="match status" value="1"/>
</dbReference>
<dbReference type="GO" id="GO:0006412">
    <property type="term" value="P:translation"/>
    <property type="evidence" value="ECO:0007669"/>
    <property type="project" value="UniProtKB-UniRule"/>
</dbReference>
<evidence type="ECO:0000256" key="4">
    <source>
        <dbReference type="ARBA" id="ARBA00035204"/>
    </source>
</evidence>
<dbReference type="GO" id="GO:0003735">
    <property type="term" value="F:structural constituent of ribosome"/>
    <property type="evidence" value="ECO:0007669"/>
    <property type="project" value="InterPro"/>
</dbReference>
<dbReference type="PROSITE" id="PS00579">
    <property type="entry name" value="RIBOSOMAL_L29"/>
    <property type="match status" value="1"/>
</dbReference>
<keyword evidence="7" id="KW-1185">Reference proteome</keyword>
<accession>S0G2E9</accession>
<dbReference type="InterPro" id="IPR018254">
    <property type="entry name" value="Ribosomal_uL29_CS"/>
</dbReference>
<dbReference type="Pfam" id="PF00831">
    <property type="entry name" value="Ribosomal_L29"/>
    <property type="match status" value="1"/>
</dbReference>
<evidence type="ECO:0000256" key="3">
    <source>
        <dbReference type="ARBA" id="ARBA00023274"/>
    </source>
</evidence>
<evidence type="ECO:0000256" key="2">
    <source>
        <dbReference type="ARBA" id="ARBA00022980"/>
    </source>
</evidence>
<protein>
    <recommendedName>
        <fullName evidence="4 5">Large ribosomal subunit protein uL29</fullName>
    </recommendedName>
</protein>
<comment type="caution">
    <text evidence="6">The sequence shown here is derived from an EMBL/GenBank/DDBJ whole genome shotgun (WGS) entry which is preliminary data.</text>
</comment>
<proteinExistence type="inferred from homology"/>
<dbReference type="SUPFAM" id="SSF46561">
    <property type="entry name" value="Ribosomal protein L29 (L29p)"/>
    <property type="match status" value="1"/>
</dbReference>
<dbReference type="FunFam" id="1.10.287.310:FF:000001">
    <property type="entry name" value="50S ribosomal protein L29"/>
    <property type="match status" value="1"/>
</dbReference>
<dbReference type="PANTHER" id="PTHR10916">
    <property type="entry name" value="60S RIBOSOMAL PROTEIN L35/50S RIBOSOMAL PROTEIN L29"/>
    <property type="match status" value="1"/>
</dbReference>
<dbReference type="EMBL" id="APJX01000001">
    <property type="protein sequence ID" value="EMS81090.1"/>
    <property type="molecule type" value="Genomic_DNA"/>
</dbReference>
<dbReference type="Proteomes" id="UP000014216">
    <property type="component" value="Unassembled WGS sequence"/>
</dbReference>
<keyword evidence="3 5" id="KW-0687">Ribonucleoprotein</keyword>
<dbReference type="InterPro" id="IPR001854">
    <property type="entry name" value="Ribosomal_uL29"/>
</dbReference>
<dbReference type="Gene3D" id="1.10.287.310">
    <property type="match status" value="1"/>
</dbReference>
<evidence type="ECO:0000256" key="1">
    <source>
        <dbReference type="ARBA" id="ARBA00009254"/>
    </source>
</evidence>
<evidence type="ECO:0000256" key="5">
    <source>
        <dbReference type="HAMAP-Rule" id="MF_00374"/>
    </source>
</evidence>
<organism evidence="6 7">
    <name type="scientific">Desulfotignum phosphitoxidans DSM 13687</name>
    <dbReference type="NCBI Taxonomy" id="1286635"/>
    <lineage>
        <taxon>Bacteria</taxon>
        <taxon>Pseudomonadati</taxon>
        <taxon>Thermodesulfobacteriota</taxon>
        <taxon>Desulfobacteria</taxon>
        <taxon>Desulfobacterales</taxon>
        <taxon>Desulfobacteraceae</taxon>
        <taxon>Desulfotignum</taxon>
    </lineage>
</organism>
<gene>
    <name evidence="5 6" type="primary">rpmC</name>
    <name evidence="6" type="ORF">Dpo_1c02210</name>
</gene>
<name>S0G2E9_9BACT</name>
<evidence type="ECO:0000313" key="7">
    <source>
        <dbReference type="Proteomes" id="UP000014216"/>
    </source>
</evidence>
<reference evidence="6 7" key="1">
    <citation type="journal article" date="2013" name="Genome Announc.">
        <title>Draft Genome Sequence of Desulfotignum phosphitoxidans DSM 13687 Strain FiPS-3.</title>
        <authorList>
            <person name="Poehlein A."/>
            <person name="Daniel R."/>
            <person name="Simeonova D.D."/>
        </authorList>
    </citation>
    <scope>NUCLEOTIDE SEQUENCE [LARGE SCALE GENOMIC DNA]</scope>
    <source>
        <strain evidence="6 7">DSM 13687</strain>
    </source>
</reference>
<dbReference type="InterPro" id="IPR036049">
    <property type="entry name" value="Ribosomal_uL29_sf"/>
</dbReference>
<dbReference type="InterPro" id="IPR050063">
    <property type="entry name" value="Ribosomal_protein_uL29"/>
</dbReference>
<comment type="similarity">
    <text evidence="1 5">Belongs to the universal ribosomal protein uL29 family.</text>
</comment>
<dbReference type="NCBIfam" id="TIGR00012">
    <property type="entry name" value="L29"/>
    <property type="match status" value="1"/>
</dbReference>
<dbReference type="CDD" id="cd00427">
    <property type="entry name" value="Ribosomal_L29_HIP"/>
    <property type="match status" value="1"/>
</dbReference>
<dbReference type="HAMAP" id="MF_00374">
    <property type="entry name" value="Ribosomal_uL29"/>
    <property type="match status" value="1"/>
</dbReference>
<dbReference type="AlphaFoldDB" id="S0G2E9"/>
<dbReference type="PATRIC" id="fig|1286635.3.peg.243"/>
<keyword evidence="2 5" id="KW-0689">Ribosomal protein</keyword>
<dbReference type="GO" id="GO:0022625">
    <property type="term" value="C:cytosolic large ribosomal subunit"/>
    <property type="evidence" value="ECO:0007669"/>
    <property type="project" value="TreeGrafter"/>
</dbReference>
<sequence>MLKTGEIKEMGETQMQEKLVSLKKELFNLRFQNDIGQLENTAKLSEVKKDIARLYTVSRQMNVNIG</sequence>